<evidence type="ECO:0000256" key="2">
    <source>
        <dbReference type="SAM" id="SignalP"/>
    </source>
</evidence>
<reference evidence="3 4" key="1">
    <citation type="journal article" date="2018" name="Nat. Ecol. Evol.">
        <title>Shark genomes provide insights into elasmobranch evolution and the origin of vertebrates.</title>
        <authorList>
            <person name="Hara Y"/>
            <person name="Yamaguchi K"/>
            <person name="Onimaru K"/>
            <person name="Kadota M"/>
            <person name="Koyanagi M"/>
            <person name="Keeley SD"/>
            <person name="Tatsumi K"/>
            <person name="Tanaka K"/>
            <person name="Motone F"/>
            <person name="Kageyama Y"/>
            <person name="Nozu R"/>
            <person name="Adachi N"/>
            <person name="Nishimura O"/>
            <person name="Nakagawa R"/>
            <person name="Tanegashima C"/>
            <person name="Kiyatake I"/>
            <person name="Matsumoto R"/>
            <person name="Murakumo K"/>
            <person name="Nishida K"/>
            <person name="Terakita A"/>
            <person name="Kuratani S"/>
            <person name="Sato K"/>
            <person name="Hyodo S Kuraku.S."/>
        </authorList>
    </citation>
    <scope>NUCLEOTIDE SEQUENCE [LARGE SCALE GENOMIC DNA]</scope>
</reference>
<name>A0A401Q865_SCYTO</name>
<proteinExistence type="predicted"/>
<keyword evidence="2" id="KW-0732">Signal</keyword>
<evidence type="ECO:0000256" key="1">
    <source>
        <dbReference type="SAM" id="Phobius"/>
    </source>
</evidence>
<feature type="chain" id="PRO_5019477669" evidence="2">
    <location>
        <begin position="19"/>
        <end position="66"/>
    </location>
</feature>
<dbReference type="EMBL" id="BFAA01018974">
    <property type="protein sequence ID" value="GCB81574.1"/>
    <property type="molecule type" value="Genomic_DNA"/>
</dbReference>
<dbReference type="AlphaFoldDB" id="A0A401Q865"/>
<keyword evidence="1" id="KW-1133">Transmembrane helix</keyword>
<feature type="transmembrane region" description="Helical" evidence="1">
    <location>
        <begin position="38"/>
        <end position="60"/>
    </location>
</feature>
<comment type="caution">
    <text evidence="3">The sequence shown here is derived from an EMBL/GenBank/DDBJ whole genome shotgun (WGS) entry which is preliminary data.</text>
</comment>
<dbReference type="Proteomes" id="UP000288216">
    <property type="component" value="Unassembled WGS sequence"/>
</dbReference>
<keyword evidence="1" id="KW-0812">Transmembrane</keyword>
<evidence type="ECO:0000313" key="4">
    <source>
        <dbReference type="Proteomes" id="UP000288216"/>
    </source>
</evidence>
<protein>
    <submittedName>
        <fullName evidence="3">Uncharacterized protein</fullName>
    </submittedName>
</protein>
<keyword evidence="4" id="KW-1185">Reference proteome</keyword>
<keyword evidence="1" id="KW-0472">Membrane</keyword>
<accession>A0A401Q865</accession>
<gene>
    <name evidence="3" type="ORF">scyTo_0021425</name>
</gene>
<feature type="signal peptide" evidence="2">
    <location>
        <begin position="1"/>
        <end position="18"/>
    </location>
</feature>
<sequence>MGPFFLGVLAALFTLILSQNQSPTSRDRPFSVLRHQNLALSVSVLSILLLIMILMIICVYKPIRRR</sequence>
<evidence type="ECO:0000313" key="3">
    <source>
        <dbReference type="EMBL" id="GCB81574.1"/>
    </source>
</evidence>
<organism evidence="3 4">
    <name type="scientific">Scyliorhinus torazame</name>
    <name type="common">Cloudy catshark</name>
    <name type="synonym">Catulus torazame</name>
    <dbReference type="NCBI Taxonomy" id="75743"/>
    <lineage>
        <taxon>Eukaryota</taxon>
        <taxon>Metazoa</taxon>
        <taxon>Chordata</taxon>
        <taxon>Craniata</taxon>
        <taxon>Vertebrata</taxon>
        <taxon>Chondrichthyes</taxon>
        <taxon>Elasmobranchii</taxon>
        <taxon>Galeomorphii</taxon>
        <taxon>Galeoidea</taxon>
        <taxon>Carcharhiniformes</taxon>
        <taxon>Scyliorhinidae</taxon>
        <taxon>Scyliorhinus</taxon>
    </lineage>
</organism>